<name>A0A412KNA6_9FIRM</name>
<keyword evidence="1" id="KW-0472">Membrane</keyword>
<comment type="caution">
    <text evidence="2">The sequence shown here is derived from an EMBL/GenBank/DDBJ whole genome shotgun (WGS) entry which is preliminary data.</text>
</comment>
<dbReference type="RefSeq" id="WP_117981052.1">
    <property type="nucleotide sequence ID" value="NZ_QRWS01000023.1"/>
</dbReference>
<keyword evidence="1" id="KW-1133">Transmembrane helix</keyword>
<gene>
    <name evidence="2" type="ORF">DWX78_07975</name>
</gene>
<feature type="transmembrane region" description="Helical" evidence="1">
    <location>
        <begin position="323"/>
        <end position="340"/>
    </location>
</feature>
<feature type="transmembrane region" description="Helical" evidence="1">
    <location>
        <begin position="347"/>
        <end position="364"/>
    </location>
</feature>
<dbReference type="Proteomes" id="UP000285981">
    <property type="component" value="Unassembled WGS sequence"/>
</dbReference>
<dbReference type="EMBL" id="QRVU01000033">
    <property type="protein sequence ID" value="RGS70359.1"/>
    <property type="molecule type" value="Genomic_DNA"/>
</dbReference>
<evidence type="ECO:0000313" key="3">
    <source>
        <dbReference type="Proteomes" id="UP000285981"/>
    </source>
</evidence>
<dbReference type="AlphaFoldDB" id="A0A412KNA6"/>
<proteinExistence type="predicted"/>
<accession>A0A412KNA6</accession>
<evidence type="ECO:0000313" key="2">
    <source>
        <dbReference type="EMBL" id="RGS70359.1"/>
    </source>
</evidence>
<sequence>MKDIKKIMLISFLVLFIVVSLIAVMPDKVANHDLGVMAAELKISESVDGAMTNTSYVNSDGVLTDAIDMGYATVQRTRNTDGKIIKELYFEADGNPVKRYNEYYGIAYEYEDNMVKITYLNADGVHPITLTTGYSIIVRTLNDAGKAVDEHYYNSKMQPASCNGYYGLYRGYNSDGQNIQEVYLDRNGQIVYCASGYAIKMYDRDSSDLVASEYYYDRQKKPTTSTLGQYGEKYQRNENGQITQIIYLGVDGNPAPTQAGYTMLRRSYYRDGTAKTDMYFDRKGNSIALSRGQYGIRRSGKINLLLDKNGHIMLCVDNILNSFPFMVIAFGIIACALALILPRKSSIILTTIYIIFIFYETLMFREVGDSRTNFV</sequence>
<feature type="transmembrane region" description="Helical" evidence="1">
    <location>
        <begin position="7"/>
        <end position="25"/>
    </location>
</feature>
<reference evidence="2 3" key="1">
    <citation type="submission" date="2018-08" db="EMBL/GenBank/DDBJ databases">
        <title>A genome reference for cultivated species of the human gut microbiota.</title>
        <authorList>
            <person name="Zou Y."/>
            <person name="Xue W."/>
            <person name="Luo G."/>
        </authorList>
    </citation>
    <scope>NUCLEOTIDE SEQUENCE [LARGE SCALE GENOMIC DNA]</scope>
    <source>
        <strain evidence="2 3">AF21-25</strain>
    </source>
</reference>
<protein>
    <submittedName>
        <fullName evidence="2">Uncharacterized protein</fullName>
    </submittedName>
</protein>
<evidence type="ECO:0000256" key="1">
    <source>
        <dbReference type="SAM" id="Phobius"/>
    </source>
</evidence>
<organism evidence="2 3">
    <name type="scientific">Dorea formicigenerans</name>
    <dbReference type="NCBI Taxonomy" id="39486"/>
    <lineage>
        <taxon>Bacteria</taxon>
        <taxon>Bacillati</taxon>
        <taxon>Bacillota</taxon>
        <taxon>Clostridia</taxon>
        <taxon>Lachnospirales</taxon>
        <taxon>Lachnospiraceae</taxon>
        <taxon>Dorea</taxon>
    </lineage>
</organism>
<keyword evidence="1" id="KW-0812">Transmembrane</keyword>